<feature type="transmembrane region" description="Helical" evidence="1">
    <location>
        <begin position="95"/>
        <end position="118"/>
    </location>
</feature>
<reference evidence="2 3" key="1">
    <citation type="journal article" date="2009" name="Nucleic Acids Res.">
        <title>Analysis of complete genome sequence of Neorickettsia risticii: causative agent of Potomac horse fever.</title>
        <authorList>
            <person name="Lin M."/>
            <person name="Zhang C."/>
            <person name="Gibson K."/>
            <person name="Rikihisa Y."/>
        </authorList>
    </citation>
    <scope>NUCLEOTIDE SEQUENCE [LARGE SCALE GENOMIC DNA]</scope>
    <source>
        <strain evidence="2 3">Illinois</strain>
    </source>
</reference>
<dbReference type="AlphaFoldDB" id="C6V3X0"/>
<evidence type="ECO:0000313" key="2">
    <source>
        <dbReference type="EMBL" id="ACT69098.1"/>
    </source>
</evidence>
<sequence>MQMKKFKPDKIKAICCFTAVALLWTAVLAIYLVLRLKLNLSGEEVIMYFSLPFILLIPLSLLIMKKGAGHAVEDGIGKNGLDRKRMQEIVQWGPILFLILPGAAFVITCAILVGHATGFIVDGHGFEPQTAEAVCVFFGILTLLCVLSALGSKLACAATPVGGVSEAEVESTTCKGEKIIL</sequence>
<dbReference type="Proteomes" id="UP000001627">
    <property type="component" value="Chromosome"/>
</dbReference>
<protein>
    <submittedName>
        <fullName evidence="2">Uncharacterized protein</fullName>
    </submittedName>
</protein>
<accession>C6V3X0</accession>
<keyword evidence="1" id="KW-1133">Transmembrane helix</keyword>
<keyword evidence="3" id="KW-1185">Reference proteome</keyword>
<proteinExistence type="predicted"/>
<dbReference type="EMBL" id="CP001431">
    <property type="protein sequence ID" value="ACT69098.1"/>
    <property type="molecule type" value="Genomic_DNA"/>
</dbReference>
<organism evidence="2 3">
    <name type="scientific">Neorickettsia risticii (strain Illinois)</name>
    <dbReference type="NCBI Taxonomy" id="434131"/>
    <lineage>
        <taxon>Bacteria</taxon>
        <taxon>Pseudomonadati</taxon>
        <taxon>Pseudomonadota</taxon>
        <taxon>Alphaproteobacteria</taxon>
        <taxon>Rickettsiales</taxon>
        <taxon>Anaplasmataceae</taxon>
        <taxon>Neorickettsia</taxon>
    </lineage>
</organism>
<dbReference type="HOGENOM" id="CLU_1487550_0_0_5"/>
<feature type="transmembrane region" description="Helical" evidence="1">
    <location>
        <begin position="45"/>
        <end position="64"/>
    </location>
</feature>
<feature type="transmembrane region" description="Helical" evidence="1">
    <location>
        <begin position="130"/>
        <end position="150"/>
    </location>
</feature>
<keyword evidence="1" id="KW-0812">Transmembrane</keyword>
<gene>
    <name evidence="2" type="ordered locus">NRI_0088</name>
</gene>
<evidence type="ECO:0000256" key="1">
    <source>
        <dbReference type="SAM" id="Phobius"/>
    </source>
</evidence>
<dbReference type="STRING" id="434131.NRI_0088"/>
<keyword evidence="1" id="KW-0472">Membrane</keyword>
<dbReference type="KEGG" id="nri:NRI_0088"/>
<evidence type="ECO:0000313" key="3">
    <source>
        <dbReference type="Proteomes" id="UP000001627"/>
    </source>
</evidence>
<name>C6V3X0_NEORI</name>